<sequence length="92" mass="9922">MFAWLPDSLKLPVAAIGGAAVAGAALIIINAVWWLPAAKQEGRVAERSAALQRSMDLIKKRGVTNEAVGRFSDGDLCRKLRGQWVRDTGTCE</sequence>
<organism evidence="2 4">
    <name type="scientific">Rhizobium tibeticum</name>
    <dbReference type="NCBI Taxonomy" id="501024"/>
    <lineage>
        <taxon>Bacteria</taxon>
        <taxon>Pseudomonadati</taxon>
        <taxon>Pseudomonadota</taxon>
        <taxon>Alphaproteobacteria</taxon>
        <taxon>Hyphomicrobiales</taxon>
        <taxon>Rhizobiaceae</taxon>
        <taxon>Rhizobium/Agrobacterium group</taxon>
        <taxon>Rhizobium</taxon>
    </lineage>
</organism>
<reference evidence="2" key="1">
    <citation type="submission" date="2016-10" db="EMBL/GenBank/DDBJ databases">
        <authorList>
            <person name="de Groot N.N."/>
        </authorList>
    </citation>
    <scope>NUCLEOTIDE SEQUENCE [LARGE SCALE GENOMIC DNA]</scope>
    <source>
        <strain evidence="2">CCBAU85039</strain>
    </source>
</reference>
<name>A0A1H8DDU2_9HYPH</name>
<dbReference type="STRING" id="501024.RTCCBAU85039_0827"/>
<reference evidence="3 5" key="3">
    <citation type="submission" date="2016-10" db="EMBL/GenBank/DDBJ databases">
        <authorList>
            <person name="Varghese N."/>
            <person name="Submissions S."/>
        </authorList>
    </citation>
    <scope>NUCLEOTIDE SEQUENCE [LARGE SCALE GENOMIC DNA]</scope>
    <source>
        <strain evidence="3 5">CGMCC 1.7071</strain>
    </source>
</reference>
<dbReference type="EMBL" id="FNXB01000004">
    <property type="protein sequence ID" value="SEH51294.1"/>
    <property type="molecule type" value="Genomic_DNA"/>
</dbReference>
<feature type="transmembrane region" description="Helical" evidence="1">
    <location>
        <begin position="12"/>
        <end position="35"/>
    </location>
</feature>
<evidence type="ECO:0000256" key="1">
    <source>
        <dbReference type="SAM" id="Phobius"/>
    </source>
</evidence>
<dbReference type="Proteomes" id="UP000183063">
    <property type="component" value="Unassembled WGS sequence"/>
</dbReference>
<dbReference type="EMBL" id="FOCV01000002">
    <property type="protein sequence ID" value="SEN04964.1"/>
    <property type="molecule type" value="Genomic_DNA"/>
</dbReference>
<evidence type="ECO:0000313" key="3">
    <source>
        <dbReference type="EMBL" id="SEN04964.1"/>
    </source>
</evidence>
<keyword evidence="1" id="KW-0812">Transmembrane</keyword>
<proteinExistence type="predicted"/>
<evidence type="ECO:0000313" key="2">
    <source>
        <dbReference type="EMBL" id="SEH51294.1"/>
    </source>
</evidence>
<dbReference type="Proteomes" id="UP000198939">
    <property type="component" value="Unassembled WGS sequence"/>
</dbReference>
<evidence type="ECO:0000313" key="5">
    <source>
        <dbReference type="Proteomes" id="UP000198939"/>
    </source>
</evidence>
<dbReference type="AlphaFoldDB" id="A0A1H8DDU2"/>
<keyword evidence="1" id="KW-0472">Membrane</keyword>
<keyword evidence="5" id="KW-1185">Reference proteome</keyword>
<protein>
    <submittedName>
        <fullName evidence="2">Uncharacterized protein</fullName>
    </submittedName>
</protein>
<evidence type="ECO:0000313" key="4">
    <source>
        <dbReference type="Proteomes" id="UP000183063"/>
    </source>
</evidence>
<reference evidence="4" key="2">
    <citation type="submission" date="2016-10" db="EMBL/GenBank/DDBJ databases">
        <authorList>
            <person name="Wibberg D."/>
        </authorList>
    </citation>
    <scope>NUCLEOTIDE SEQUENCE [LARGE SCALE GENOMIC DNA]</scope>
</reference>
<gene>
    <name evidence="2" type="ORF">RTCCBAU85039_0827</name>
    <name evidence="3" type="ORF">SAMN05216228_10026</name>
</gene>
<accession>A0A1H8DDU2</accession>
<keyword evidence="1" id="KW-1133">Transmembrane helix</keyword>